<sequence>MTAPTTSPFFHKPCRQLATGLVLLASIGLTACGTTPTETGQTAQGPERPATGPGSGFWQALAPHCGQAFRGELVASRPGDDGFRERDVVVELRHCEDSRMLMPLHVGDDRSRTWVLERHPWGVTLKHQHRDQDGSVQDTHYYGGLARPPADGNQLKFPVDDETLAMLPGSVGGVWTMEVEDGRLYYQVRRKGSDEVFRLAFDLSEAIDNPPEPWGWEHIR</sequence>
<organism evidence="3 4">
    <name type="scientific">Natronospira elongata</name>
    <dbReference type="NCBI Taxonomy" id="3110268"/>
    <lineage>
        <taxon>Bacteria</taxon>
        <taxon>Pseudomonadati</taxon>
        <taxon>Pseudomonadota</taxon>
        <taxon>Gammaproteobacteria</taxon>
        <taxon>Natronospirales</taxon>
        <taxon>Natronospiraceae</taxon>
        <taxon>Natronospira</taxon>
    </lineage>
</organism>
<comment type="caution">
    <text evidence="3">The sequence shown here is derived from an EMBL/GenBank/DDBJ whole genome shotgun (WGS) entry which is preliminary data.</text>
</comment>
<feature type="chain" id="PRO_5042957504" description="Lipoprotein" evidence="2">
    <location>
        <begin position="32"/>
        <end position="220"/>
    </location>
</feature>
<evidence type="ECO:0000256" key="1">
    <source>
        <dbReference type="SAM" id="MobiDB-lite"/>
    </source>
</evidence>
<feature type="signal peptide" evidence="2">
    <location>
        <begin position="1"/>
        <end position="31"/>
    </location>
</feature>
<evidence type="ECO:0000256" key="2">
    <source>
        <dbReference type="SAM" id="SignalP"/>
    </source>
</evidence>
<dbReference type="RefSeq" id="WP_346049440.1">
    <property type="nucleotide sequence ID" value="NZ_JAYGII010000001.1"/>
</dbReference>
<gene>
    <name evidence="3" type="ORF">VCB98_00745</name>
</gene>
<evidence type="ECO:0000313" key="4">
    <source>
        <dbReference type="Proteomes" id="UP001302316"/>
    </source>
</evidence>
<feature type="region of interest" description="Disordered" evidence="1">
    <location>
        <begin position="36"/>
        <end position="57"/>
    </location>
</feature>
<dbReference type="Proteomes" id="UP001302316">
    <property type="component" value="Unassembled WGS sequence"/>
</dbReference>
<accession>A0AAP6MJA6</accession>
<evidence type="ECO:0008006" key="5">
    <source>
        <dbReference type="Google" id="ProtNLM"/>
    </source>
</evidence>
<reference evidence="3 4" key="1">
    <citation type="submission" date="2023-12" db="EMBL/GenBank/DDBJ databases">
        <title>Whole-genome sequencing of halo(alkali)philic microorganisms from hypersaline lakes.</title>
        <authorList>
            <person name="Sorokin D.Y."/>
            <person name="Merkel A.Y."/>
            <person name="Messina E."/>
            <person name="Yakimov M."/>
        </authorList>
    </citation>
    <scope>NUCLEOTIDE SEQUENCE [LARGE SCALE GENOMIC DNA]</scope>
    <source>
        <strain evidence="3 4">AB-CW1</strain>
    </source>
</reference>
<evidence type="ECO:0000313" key="3">
    <source>
        <dbReference type="EMBL" id="MEA5444344.1"/>
    </source>
</evidence>
<proteinExistence type="predicted"/>
<keyword evidence="4" id="KW-1185">Reference proteome</keyword>
<dbReference type="AlphaFoldDB" id="A0AAP6MJA6"/>
<name>A0AAP6MJA6_9GAMM</name>
<dbReference type="EMBL" id="JAYGII010000001">
    <property type="protein sequence ID" value="MEA5444344.1"/>
    <property type="molecule type" value="Genomic_DNA"/>
</dbReference>
<keyword evidence="2" id="KW-0732">Signal</keyword>
<protein>
    <recommendedName>
        <fullName evidence="5">Lipoprotein</fullName>
    </recommendedName>
</protein>